<dbReference type="Gene3D" id="3.90.1150.80">
    <property type="match status" value="1"/>
</dbReference>
<dbReference type="Pfam" id="PF12539">
    <property type="entry name" value="Csm1"/>
    <property type="match status" value="1"/>
</dbReference>
<evidence type="ECO:0000259" key="3">
    <source>
        <dbReference type="Pfam" id="PF12539"/>
    </source>
</evidence>
<dbReference type="EMBL" id="JAPDFR010000003">
    <property type="protein sequence ID" value="KAK0388699.1"/>
    <property type="molecule type" value="Genomic_DNA"/>
</dbReference>
<evidence type="ECO:0000313" key="5">
    <source>
        <dbReference type="Proteomes" id="UP001175261"/>
    </source>
</evidence>
<dbReference type="GO" id="GO:0045144">
    <property type="term" value="P:meiotic sister chromatid segregation"/>
    <property type="evidence" value="ECO:0007669"/>
    <property type="project" value="TreeGrafter"/>
</dbReference>
<sequence length="423" mass="46012">MAPRTKVAGGLVGFTASDSEPDFDDVAQIENTASVQPVRRGRGRPPTASKVTKPAQKQGRSNSVRPVGRAQASPRRALADKSSNTIAAKNIRVEKIQPEDDVDMLEGQHFSPAKPARAARGRPKAPKETAAVEENADGDGDAIPSEAMDAETEPSQPFGTDEGANDVTLRKKLRDLTQKYESLEARHLELRQVGVVEAERNFERLQRQADANAAAADKLINELKAELAAQTALVKEGEKVRKQLERSKTECASLGAEVSKANASLTDAKSEIKTLSNKLAAYRSAEANLAVPGSALKAGAAGNRALSVPSEKVQDAQAKEDLYSDLTGLIIQKVNRGKEEDVFDCIQTGRNGTLHFKLALNKRENYDHAQFSYRPQLDESRDGEIMEMLEEVADYLVDEIEFPRTNAAGFYARVSKALTGRFE</sequence>
<accession>A0AA39L9D7</accession>
<dbReference type="PANTHER" id="PTHR28006:SF1">
    <property type="entry name" value="MONOPOLIN COMPLEX SUBUNIT CSM1"/>
    <property type="match status" value="1"/>
</dbReference>
<gene>
    <name evidence="4" type="ORF">NLU13_4942</name>
</gene>
<evidence type="ECO:0000313" key="4">
    <source>
        <dbReference type="EMBL" id="KAK0388699.1"/>
    </source>
</evidence>
<dbReference type="GO" id="GO:0072686">
    <property type="term" value="C:mitotic spindle"/>
    <property type="evidence" value="ECO:0007669"/>
    <property type="project" value="TreeGrafter"/>
</dbReference>
<feature type="domain" description="Monopolin complex subunit Csm1/Pcs1 C-terminal" evidence="3">
    <location>
        <begin position="317"/>
        <end position="404"/>
    </location>
</feature>
<dbReference type="AlphaFoldDB" id="A0AA39L9D7"/>
<dbReference type="InterPro" id="IPR020981">
    <property type="entry name" value="Csm1/Pcs1_C"/>
</dbReference>
<feature type="coiled-coil region" evidence="1">
    <location>
        <begin position="166"/>
        <end position="285"/>
    </location>
</feature>
<keyword evidence="5" id="KW-1185">Reference proteome</keyword>
<dbReference type="CDD" id="cd23787">
    <property type="entry name" value="RWD_CSM1"/>
    <property type="match status" value="1"/>
</dbReference>
<dbReference type="GO" id="GO:0034506">
    <property type="term" value="C:chromosome, centromeric core domain"/>
    <property type="evidence" value="ECO:0007669"/>
    <property type="project" value="TreeGrafter"/>
</dbReference>
<keyword evidence="1" id="KW-0175">Coiled coil</keyword>
<dbReference type="GO" id="GO:0051315">
    <property type="term" value="P:attachment of mitotic spindle microtubules to kinetochore"/>
    <property type="evidence" value="ECO:0007669"/>
    <property type="project" value="TreeGrafter"/>
</dbReference>
<evidence type="ECO:0000256" key="2">
    <source>
        <dbReference type="SAM" id="MobiDB-lite"/>
    </source>
</evidence>
<name>A0AA39L9D7_SARSR</name>
<dbReference type="GO" id="GO:0005730">
    <property type="term" value="C:nucleolus"/>
    <property type="evidence" value="ECO:0007669"/>
    <property type="project" value="TreeGrafter"/>
</dbReference>
<dbReference type="FunFam" id="3.90.1150.80:FF:000001">
    <property type="entry name" value="Chromosome segregation protein (Pcs1)"/>
    <property type="match status" value="1"/>
</dbReference>
<proteinExistence type="predicted"/>
<dbReference type="InterPro" id="IPR038608">
    <property type="entry name" value="Csm1/Pcs1_C_sf"/>
</dbReference>
<comment type="caution">
    <text evidence="4">The sequence shown here is derived from an EMBL/GenBank/DDBJ whole genome shotgun (WGS) entry which is preliminary data.</text>
</comment>
<dbReference type="GO" id="GO:0033551">
    <property type="term" value="C:monopolin complex"/>
    <property type="evidence" value="ECO:0007669"/>
    <property type="project" value="InterPro"/>
</dbReference>
<dbReference type="Proteomes" id="UP001175261">
    <property type="component" value="Unassembled WGS sequence"/>
</dbReference>
<protein>
    <recommendedName>
        <fullName evidence="3">Monopolin complex subunit Csm1/Pcs1 C-terminal domain-containing protein</fullName>
    </recommendedName>
</protein>
<dbReference type="GO" id="GO:1990644">
    <property type="term" value="F:microtubule site clamp"/>
    <property type="evidence" value="ECO:0007669"/>
    <property type="project" value="TreeGrafter"/>
</dbReference>
<feature type="region of interest" description="Disordered" evidence="2">
    <location>
        <begin position="1"/>
        <end position="166"/>
    </location>
</feature>
<dbReference type="PANTHER" id="PTHR28006">
    <property type="entry name" value="MONOPOLIN COMPLEX SUBUNIT CSM1"/>
    <property type="match status" value="1"/>
</dbReference>
<reference evidence="4" key="1">
    <citation type="submission" date="2022-10" db="EMBL/GenBank/DDBJ databases">
        <title>Determination and structural analysis of whole genome sequence of Sarocladium strictum F4-1.</title>
        <authorList>
            <person name="Hu L."/>
            <person name="Jiang Y."/>
        </authorList>
    </citation>
    <scope>NUCLEOTIDE SEQUENCE</scope>
    <source>
        <strain evidence="4">F4-1</strain>
    </source>
</reference>
<dbReference type="InterPro" id="IPR040349">
    <property type="entry name" value="Csm1/Pcs1"/>
</dbReference>
<evidence type="ECO:0000256" key="1">
    <source>
        <dbReference type="SAM" id="Coils"/>
    </source>
</evidence>
<organism evidence="4 5">
    <name type="scientific">Sarocladium strictum</name>
    <name type="common">Black bundle disease fungus</name>
    <name type="synonym">Acremonium strictum</name>
    <dbReference type="NCBI Taxonomy" id="5046"/>
    <lineage>
        <taxon>Eukaryota</taxon>
        <taxon>Fungi</taxon>
        <taxon>Dikarya</taxon>
        <taxon>Ascomycota</taxon>
        <taxon>Pezizomycotina</taxon>
        <taxon>Sordariomycetes</taxon>
        <taxon>Hypocreomycetidae</taxon>
        <taxon>Hypocreales</taxon>
        <taxon>Sarocladiaceae</taxon>
        <taxon>Sarocladium</taxon>
    </lineage>
</organism>